<reference evidence="6" key="1">
    <citation type="submission" date="2012-03" db="EMBL/GenBank/DDBJ databases">
        <title>Functional metagenomics reveals considerable lignocellulase gene clusters in the gut microbiome of a wood-feeding higher termite.</title>
        <authorList>
            <person name="Liu N."/>
        </authorList>
    </citation>
    <scope>NUCLEOTIDE SEQUENCE</scope>
</reference>
<dbReference type="Gene3D" id="3.40.50.1700">
    <property type="entry name" value="Glycoside hydrolase family 3 C-terminal domain"/>
    <property type="match status" value="1"/>
</dbReference>
<keyword evidence="2 4" id="KW-0378">Hydrolase</keyword>
<protein>
    <submittedName>
        <fullName evidence="6">Beta-glucosidase</fullName>
        <ecNumber evidence="6">3.2.1.21</ecNumber>
    </submittedName>
</protein>
<sequence length="756" mass="82700">MDIKGIISQMTLEEKSSLCSGLNFWETKPVERLGVPSIMMTDGPHGMRKLSELTNEAGHSVSEPATCFPPAVLSACSFDTELLRELGEALGRECIATDVRIILGPGANIKRSPLCGRNFEYFSEDPYLAGEMAAAHIKGVQSTGVGTSLKHFAANSQETRRFSSDSQVDERTLREIYFPAFERAVKEAQPTTVMCSYNRLNGEYTSEHHWLLTEVLRDEWGFEGLVVSDWGAVNDRVKGVAAGLELEMPGGRRFNDEKIAAAVRSGALPEATLDLCVERILTLIERVKGDGSAPPIDADKHHALARKIAAESMVLLKNDGGLLPLKMGAKIAFIGQFATEPRFQGGGSSQVNPLKMTPALEAAAAYAEVSYARGYETDNCDEPNAALEAEAVAAARAADVCVLFVGLPPSYESEGFDRDHMRIPGGQNALVEAVAAANKNVVVVLHNGSPVEMQWVDKVPTILEAYLGGQAGGGAVADILFGAQNPCGKLAESLPKKLSDNPSYLNYFGEADVTRYREGVFVGYRYYDAKEMDVLFPFGHGLGYTSFEYSNLKLGAAHIKDEQTLDVSVDITNTGKVAGKEIVQVYVGPNHKDDHIIRPVKELRAFKKVPLEPGETKTVSFTLDKRAFAYYNTEIRDWHVASGAYSILVGRSSRDIAAQADVDVVSTVPIPMKADVNTPFCDIMRLPGGLEFVNELARRSHKFASSAEDAPDLESFDYMFMKMIPEMVGRQLIMLNTVNMPVEELQEILDERFNQQ</sequence>
<dbReference type="InterPro" id="IPR019800">
    <property type="entry name" value="Glyco_hydro_3_AS"/>
</dbReference>
<dbReference type="SMART" id="SM01217">
    <property type="entry name" value="Fn3_like"/>
    <property type="match status" value="1"/>
</dbReference>
<dbReference type="InterPro" id="IPR017853">
    <property type="entry name" value="GH"/>
</dbReference>
<dbReference type="EMBL" id="JQ844227">
    <property type="protein sequence ID" value="AGS53239.1"/>
    <property type="molecule type" value="Genomic_DNA"/>
</dbReference>
<evidence type="ECO:0000256" key="1">
    <source>
        <dbReference type="ARBA" id="ARBA00005336"/>
    </source>
</evidence>
<dbReference type="Gene3D" id="2.60.40.10">
    <property type="entry name" value="Immunoglobulins"/>
    <property type="match status" value="1"/>
</dbReference>
<evidence type="ECO:0000259" key="5">
    <source>
        <dbReference type="SMART" id="SM01217"/>
    </source>
</evidence>
<dbReference type="Pfam" id="PF14310">
    <property type="entry name" value="Fn3-like"/>
    <property type="match status" value="1"/>
</dbReference>
<dbReference type="SUPFAM" id="SSF52279">
    <property type="entry name" value="Beta-D-glucan exohydrolase, C-terminal domain"/>
    <property type="match status" value="1"/>
</dbReference>
<dbReference type="InterPro" id="IPR036881">
    <property type="entry name" value="Glyco_hydro_3_C_sf"/>
</dbReference>
<proteinExistence type="inferred from homology"/>
<dbReference type="InterPro" id="IPR050288">
    <property type="entry name" value="Cellulose_deg_GH3"/>
</dbReference>
<feature type="domain" description="Fibronectin type III-like" evidence="5">
    <location>
        <begin position="581"/>
        <end position="653"/>
    </location>
</feature>
<dbReference type="Pfam" id="PF01915">
    <property type="entry name" value="Glyco_hydro_3_C"/>
    <property type="match status" value="1"/>
</dbReference>
<dbReference type="InterPro" id="IPR001764">
    <property type="entry name" value="Glyco_hydro_3_N"/>
</dbReference>
<keyword evidence="4 6" id="KW-0326">Glycosidase</keyword>
<accession>A0A806KQR7</accession>
<dbReference type="PROSITE" id="PS00775">
    <property type="entry name" value="GLYCOSYL_HYDROL_F3"/>
    <property type="match status" value="1"/>
</dbReference>
<dbReference type="SUPFAM" id="SSF51445">
    <property type="entry name" value="(Trans)glycosidases"/>
    <property type="match status" value="1"/>
</dbReference>
<dbReference type="GO" id="GO:0005975">
    <property type="term" value="P:carbohydrate metabolic process"/>
    <property type="evidence" value="ECO:0007669"/>
    <property type="project" value="InterPro"/>
</dbReference>
<dbReference type="PRINTS" id="PR00133">
    <property type="entry name" value="GLHYDRLASE3"/>
</dbReference>
<dbReference type="Gene3D" id="3.20.20.300">
    <property type="entry name" value="Glycoside hydrolase, family 3, N-terminal domain"/>
    <property type="match status" value="1"/>
</dbReference>
<dbReference type="FunFam" id="2.60.40.10:FF:000495">
    <property type="entry name" value="Periplasmic beta-glucosidase"/>
    <property type="match status" value="1"/>
</dbReference>
<dbReference type="InterPro" id="IPR002772">
    <property type="entry name" value="Glyco_hydro_3_C"/>
</dbReference>
<dbReference type="InterPro" id="IPR036962">
    <property type="entry name" value="Glyco_hydro_3_N_sf"/>
</dbReference>
<dbReference type="GO" id="GO:0008422">
    <property type="term" value="F:beta-glucosidase activity"/>
    <property type="evidence" value="ECO:0007669"/>
    <property type="project" value="UniProtKB-EC"/>
</dbReference>
<comment type="similarity">
    <text evidence="1 4">Belongs to the glycosyl hydrolase 3 family.</text>
</comment>
<keyword evidence="3" id="KW-0119">Carbohydrate metabolism</keyword>
<dbReference type="EC" id="3.2.1.21" evidence="6"/>
<dbReference type="Pfam" id="PF00933">
    <property type="entry name" value="Glyco_hydro_3"/>
    <property type="match status" value="1"/>
</dbReference>
<evidence type="ECO:0000256" key="3">
    <source>
        <dbReference type="ARBA" id="ARBA00023277"/>
    </source>
</evidence>
<evidence type="ECO:0000313" key="6">
    <source>
        <dbReference type="EMBL" id="AGS53239.1"/>
    </source>
</evidence>
<dbReference type="InterPro" id="IPR026891">
    <property type="entry name" value="Fn3-like"/>
</dbReference>
<evidence type="ECO:0000256" key="2">
    <source>
        <dbReference type="ARBA" id="ARBA00022801"/>
    </source>
</evidence>
<dbReference type="InterPro" id="IPR013783">
    <property type="entry name" value="Ig-like_fold"/>
</dbReference>
<dbReference type="AlphaFoldDB" id="A0A806KQR7"/>
<dbReference type="PANTHER" id="PTHR42715">
    <property type="entry name" value="BETA-GLUCOSIDASE"/>
    <property type="match status" value="1"/>
</dbReference>
<name>A0A806KQR7_9BACT</name>
<organism evidence="6">
    <name type="scientific">uncultured bacterium contig00149</name>
    <dbReference type="NCBI Taxonomy" id="1181588"/>
    <lineage>
        <taxon>Bacteria</taxon>
        <taxon>environmental samples</taxon>
    </lineage>
</organism>
<evidence type="ECO:0000256" key="4">
    <source>
        <dbReference type="RuleBase" id="RU361161"/>
    </source>
</evidence>
<dbReference type="PANTHER" id="PTHR42715:SF10">
    <property type="entry name" value="BETA-GLUCOSIDASE"/>
    <property type="match status" value="1"/>
</dbReference>